<feature type="compositionally biased region" description="Basic and acidic residues" evidence="11">
    <location>
        <begin position="225"/>
        <end position="242"/>
    </location>
</feature>
<dbReference type="PANTHER" id="PTHR46203">
    <property type="entry name" value="PROBABLE PEPTIDE CHAIN RELEASE FACTOR C12ORF65"/>
    <property type="match status" value="1"/>
</dbReference>
<dbReference type="InterPro" id="IPR000352">
    <property type="entry name" value="Pep_chain_release_fac_I"/>
</dbReference>
<dbReference type="GO" id="GO:0003747">
    <property type="term" value="F:translation release factor activity"/>
    <property type="evidence" value="ECO:0007669"/>
    <property type="project" value="InterPro"/>
</dbReference>
<dbReference type="AlphaFoldDB" id="A0A8J6DP77"/>
<evidence type="ECO:0000313" key="14">
    <source>
        <dbReference type="Proteomes" id="UP000700334"/>
    </source>
</evidence>
<dbReference type="Pfam" id="PF00472">
    <property type="entry name" value="RF-1"/>
    <property type="match status" value="1"/>
</dbReference>
<evidence type="ECO:0000256" key="2">
    <source>
        <dbReference type="ARBA" id="ARBA00010835"/>
    </source>
</evidence>
<comment type="caution">
    <text evidence="13">The sequence shown here is derived from an EMBL/GenBank/DDBJ whole genome shotgun (WGS) entry which is preliminary data.</text>
</comment>
<feature type="region of interest" description="Disordered" evidence="11">
    <location>
        <begin position="52"/>
        <end position="74"/>
    </location>
</feature>
<organism evidence="13 14">
    <name type="scientific">Galemys pyrenaicus</name>
    <name type="common">Iberian desman</name>
    <name type="synonym">Pyrenean desman</name>
    <dbReference type="NCBI Taxonomy" id="202257"/>
    <lineage>
        <taxon>Eukaryota</taxon>
        <taxon>Metazoa</taxon>
        <taxon>Chordata</taxon>
        <taxon>Craniata</taxon>
        <taxon>Vertebrata</taxon>
        <taxon>Euteleostomi</taxon>
        <taxon>Mammalia</taxon>
        <taxon>Eutheria</taxon>
        <taxon>Laurasiatheria</taxon>
        <taxon>Eulipotyphla</taxon>
        <taxon>Talpidae</taxon>
        <taxon>Galemys</taxon>
    </lineage>
</organism>
<comment type="function">
    <text evidence="8">Part of a mitoribosome-associated quality control pathway that prevents aberrant translation by responding to interruptions during elongation. As heterodimer with MTRES1, ejects the unfinished nascent chain and peptidyl transfer RNA (tRNA), respectively, from stalled ribosomes. Recruitment of mitoribosome biogenesis factors to these quality control intermediates suggests additional roles for MTRES1 and MTRF during mitoribosome rescue.</text>
</comment>
<evidence type="ECO:0000256" key="4">
    <source>
        <dbReference type="ARBA" id="ARBA00022917"/>
    </source>
</evidence>
<dbReference type="SUPFAM" id="SSF75620">
    <property type="entry name" value="Release factor"/>
    <property type="match status" value="1"/>
</dbReference>
<evidence type="ECO:0000256" key="3">
    <source>
        <dbReference type="ARBA" id="ARBA00022481"/>
    </source>
</evidence>
<feature type="domain" description="Prokaryotic-type class I peptide chain release factors" evidence="12">
    <location>
        <begin position="133"/>
        <end position="233"/>
    </location>
</feature>
<comment type="subcellular location">
    <subcellularLocation>
        <location evidence="1">Mitochondrion</location>
    </subcellularLocation>
</comment>
<dbReference type="InterPro" id="IPR045853">
    <property type="entry name" value="Pep_chain_release_fac_I_sf"/>
</dbReference>
<dbReference type="EMBL" id="JAGFMF010011719">
    <property type="protein sequence ID" value="KAG8514970.1"/>
    <property type="molecule type" value="Genomic_DNA"/>
</dbReference>
<keyword evidence="4" id="KW-0648">Protein biosynthesis</keyword>
<feature type="region of interest" description="Disordered" evidence="11">
    <location>
        <begin position="1"/>
        <end position="36"/>
    </location>
</feature>
<keyword evidence="3" id="KW-0488">Methylation</keyword>
<feature type="region of interest" description="Disordered" evidence="11">
    <location>
        <begin position="209"/>
        <end position="262"/>
    </location>
</feature>
<dbReference type="GO" id="GO:0005739">
    <property type="term" value="C:mitochondrion"/>
    <property type="evidence" value="ECO:0007669"/>
    <property type="project" value="UniProtKB-SubCell"/>
</dbReference>
<accession>A0A8J6DP77</accession>
<dbReference type="OrthoDB" id="277888at2759"/>
<dbReference type="PANTHER" id="PTHR46203:SF1">
    <property type="entry name" value="MITOCHONDRIAL TRANSLATION RELEASE FACTOR IN RESCUE"/>
    <property type="match status" value="1"/>
</dbReference>
<evidence type="ECO:0000256" key="1">
    <source>
        <dbReference type="ARBA" id="ARBA00004173"/>
    </source>
</evidence>
<dbReference type="Proteomes" id="UP000700334">
    <property type="component" value="Unassembled WGS sequence"/>
</dbReference>
<evidence type="ECO:0000313" key="13">
    <source>
        <dbReference type="EMBL" id="KAG8514970.1"/>
    </source>
</evidence>
<dbReference type="FunFam" id="3.30.160.20:FF:000054">
    <property type="entry name" value="Chromosome 12 open reading frame 65"/>
    <property type="match status" value="1"/>
</dbReference>
<keyword evidence="5" id="KW-0809">Transit peptide</keyword>
<comment type="similarity">
    <text evidence="2">Belongs to the prokaryotic/mitochondrial release factor family.</text>
</comment>
<evidence type="ECO:0000256" key="7">
    <source>
        <dbReference type="ARBA" id="ARBA00023128"/>
    </source>
</evidence>
<keyword evidence="7" id="KW-0496">Mitochondrion</keyword>
<evidence type="ECO:0000256" key="6">
    <source>
        <dbReference type="ARBA" id="ARBA00023054"/>
    </source>
</evidence>
<protein>
    <recommendedName>
        <fullName evidence="10">Mitochondrial translation release factor in rescue</fullName>
    </recommendedName>
</protein>
<dbReference type="InterPro" id="IPR052405">
    <property type="entry name" value="Mito_Transl_Release_Factor"/>
</dbReference>
<name>A0A8J6DP77_GALPY</name>
<sequence>MPPPGGPLERKRSPGAQGSCSSPAAVQGRPTPPTRERLSLWLGTTFSLHHVDCKPREDSPPRAPTSAAPRNPGLGAMWPMSTSSLLCFPARLARLCAAPRGPRLWEKPAWLCPGPASPPLQRASKKDRPALLALDEGDLEEQFVRGHGPGGQATNKTNNCVVLKHVPSGVVVKCHQTRSVEQNRKLARRILQEKVDVFYNGEDSPVFRERREAEKKKQEKKKRAKDTLAKKKLLKEQRDSCRPPEGAARSEGAAAEPQPGGP</sequence>
<keyword evidence="6" id="KW-0175">Coiled coil</keyword>
<evidence type="ECO:0000256" key="8">
    <source>
        <dbReference type="ARBA" id="ARBA00055584"/>
    </source>
</evidence>
<evidence type="ECO:0000259" key="12">
    <source>
        <dbReference type="Pfam" id="PF00472"/>
    </source>
</evidence>
<evidence type="ECO:0000256" key="10">
    <source>
        <dbReference type="ARBA" id="ARBA00073525"/>
    </source>
</evidence>
<evidence type="ECO:0000256" key="9">
    <source>
        <dbReference type="ARBA" id="ARBA00062021"/>
    </source>
</evidence>
<reference evidence="13" key="1">
    <citation type="journal article" date="2021" name="Evol. Appl.">
        <title>The genome of the Pyrenean desman and the effects of bottlenecks and inbreeding on the genomic landscape of an endangered species.</title>
        <authorList>
            <person name="Escoda L."/>
            <person name="Castresana J."/>
        </authorList>
    </citation>
    <scope>NUCLEOTIDE SEQUENCE</scope>
    <source>
        <strain evidence="13">IBE-C5619</strain>
    </source>
</reference>
<keyword evidence="14" id="KW-1185">Reference proteome</keyword>
<proteinExistence type="inferred from homology"/>
<gene>
    <name evidence="13" type="ORF">J0S82_003866</name>
</gene>
<evidence type="ECO:0000256" key="5">
    <source>
        <dbReference type="ARBA" id="ARBA00022946"/>
    </source>
</evidence>
<evidence type="ECO:0000256" key="11">
    <source>
        <dbReference type="SAM" id="MobiDB-lite"/>
    </source>
</evidence>
<dbReference type="Gene3D" id="3.30.160.20">
    <property type="match status" value="1"/>
</dbReference>
<comment type="subunit">
    <text evidence="9">Interacts (via C-terminus) with MTRES1 (via S4 domain). Associates with mitoribosomal S39 large subunit, peptidyl tRNA and nascent chain.</text>
</comment>
<feature type="compositionally biased region" description="Low complexity" evidence="11">
    <location>
        <begin position="243"/>
        <end position="262"/>
    </location>
</feature>